<evidence type="ECO:0000313" key="10">
    <source>
        <dbReference type="EMBL" id="MBD0417073.1"/>
    </source>
</evidence>
<comment type="subcellular location">
    <subcellularLocation>
        <location evidence="1">Cell membrane</location>
        <topology evidence="1">Multi-pass membrane protein</topology>
    </subcellularLocation>
</comment>
<evidence type="ECO:0000256" key="5">
    <source>
        <dbReference type="ARBA" id="ARBA00022970"/>
    </source>
</evidence>
<protein>
    <recommendedName>
        <fullName evidence="12">Branched-chain amino acid ABC transporter permease</fullName>
    </recommendedName>
</protein>
<sequence>MQNADMVSALGYNPRLIYAVTFAIGAGLAGLAGGLLAPLTGVIPSMGVAFVAKAFITVISGGAAVILGTGVAAAIYGTISQAVTYVSTPVMGEAALFVAAIFLLRALPNGLAGRFFKGGV</sequence>
<evidence type="ECO:0000256" key="1">
    <source>
        <dbReference type="ARBA" id="ARBA00004651"/>
    </source>
</evidence>
<evidence type="ECO:0008006" key="12">
    <source>
        <dbReference type="Google" id="ProtNLM"/>
    </source>
</evidence>
<evidence type="ECO:0000256" key="2">
    <source>
        <dbReference type="ARBA" id="ARBA00022448"/>
    </source>
</evidence>
<dbReference type="GO" id="GO:0005886">
    <property type="term" value="C:plasma membrane"/>
    <property type="evidence" value="ECO:0007669"/>
    <property type="project" value="UniProtKB-SubCell"/>
</dbReference>
<comment type="similarity">
    <text evidence="8">Belongs to the binding-protein-dependent transport system permease family. LivHM subfamily.</text>
</comment>
<keyword evidence="6 9" id="KW-1133">Transmembrane helix</keyword>
<keyword evidence="4 9" id="KW-0812">Transmembrane</keyword>
<keyword evidence="5" id="KW-0029">Amino-acid transport</keyword>
<evidence type="ECO:0000256" key="9">
    <source>
        <dbReference type="SAM" id="Phobius"/>
    </source>
</evidence>
<dbReference type="Proteomes" id="UP000643405">
    <property type="component" value="Unassembled WGS sequence"/>
</dbReference>
<keyword evidence="2" id="KW-0813">Transport</keyword>
<dbReference type="InterPro" id="IPR001851">
    <property type="entry name" value="ABC_transp_permease"/>
</dbReference>
<comment type="caution">
    <text evidence="10">The sequence shown here is derived from an EMBL/GenBank/DDBJ whole genome shotgun (WGS) entry which is preliminary data.</text>
</comment>
<dbReference type="InterPro" id="IPR052157">
    <property type="entry name" value="BCAA_transport_permease"/>
</dbReference>
<name>A0A8J6U3M9_9HYPH</name>
<reference evidence="10" key="1">
    <citation type="submission" date="2020-09" db="EMBL/GenBank/DDBJ databases">
        <title>Genome seq and assembly of Tianweitania sp.</title>
        <authorList>
            <person name="Chhetri G."/>
        </authorList>
    </citation>
    <scope>NUCLEOTIDE SEQUENCE</scope>
    <source>
        <strain evidence="10">Rool2</strain>
    </source>
</reference>
<dbReference type="GO" id="GO:0006865">
    <property type="term" value="P:amino acid transport"/>
    <property type="evidence" value="ECO:0007669"/>
    <property type="project" value="UniProtKB-KW"/>
</dbReference>
<feature type="transmembrane region" description="Helical" evidence="9">
    <location>
        <begin position="16"/>
        <end position="42"/>
    </location>
</feature>
<dbReference type="GO" id="GO:0022857">
    <property type="term" value="F:transmembrane transporter activity"/>
    <property type="evidence" value="ECO:0007669"/>
    <property type="project" value="InterPro"/>
</dbReference>
<keyword evidence="7 9" id="KW-0472">Membrane</keyword>
<dbReference type="RefSeq" id="WP_188166514.1">
    <property type="nucleotide sequence ID" value="NZ_JACVVX010000009.1"/>
</dbReference>
<dbReference type="EMBL" id="JACVVX010000009">
    <property type="protein sequence ID" value="MBD0417073.1"/>
    <property type="molecule type" value="Genomic_DNA"/>
</dbReference>
<keyword evidence="11" id="KW-1185">Reference proteome</keyword>
<evidence type="ECO:0000256" key="6">
    <source>
        <dbReference type="ARBA" id="ARBA00022989"/>
    </source>
</evidence>
<dbReference type="PANTHER" id="PTHR11795">
    <property type="entry name" value="BRANCHED-CHAIN AMINO ACID TRANSPORT SYSTEM PERMEASE PROTEIN LIVH"/>
    <property type="match status" value="1"/>
</dbReference>
<evidence type="ECO:0000256" key="8">
    <source>
        <dbReference type="ARBA" id="ARBA00037998"/>
    </source>
</evidence>
<evidence type="ECO:0000313" key="11">
    <source>
        <dbReference type="Proteomes" id="UP000643405"/>
    </source>
</evidence>
<feature type="transmembrane region" description="Helical" evidence="9">
    <location>
        <begin position="82"/>
        <end position="104"/>
    </location>
</feature>
<accession>A0A8J6U3M9</accession>
<gene>
    <name evidence="10" type="ORF">ICI42_20700</name>
</gene>
<evidence type="ECO:0000256" key="4">
    <source>
        <dbReference type="ARBA" id="ARBA00022692"/>
    </source>
</evidence>
<organism evidence="10 11">
    <name type="scientific">Oryzicola mucosus</name>
    <dbReference type="NCBI Taxonomy" id="2767425"/>
    <lineage>
        <taxon>Bacteria</taxon>
        <taxon>Pseudomonadati</taxon>
        <taxon>Pseudomonadota</taxon>
        <taxon>Alphaproteobacteria</taxon>
        <taxon>Hyphomicrobiales</taxon>
        <taxon>Phyllobacteriaceae</taxon>
        <taxon>Oryzicola</taxon>
    </lineage>
</organism>
<dbReference type="PANTHER" id="PTHR11795:SF445">
    <property type="entry name" value="AMINO ACID ABC TRANSPORTER PERMEASE PROTEIN"/>
    <property type="match status" value="1"/>
</dbReference>
<evidence type="ECO:0000256" key="3">
    <source>
        <dbReference type="ARBA" id="ARBA00022475"/>
    </source>
</evidence>
<dbReference type="AlphaFoldDB" id="A0A8J6U3M9"/>
<feature type="transmembrane region" description="Helical" evidence="9">
    <location>
        <begin position="54"/>
        <end position="76"/>
    </location>
</feature>
<keyword evidence="3" id="KW-1003">Cell membrane</keyword>
<proteinExistence type="inferred from homology"/>
<dbReference type="Pfam" id="PF02653">
    <property type="entry name" value="BPD_transp_2"/>
    <property type="match status" value="1"/>
</dbReference>
<evidence type="ECO:0000256" key="7">
    <source>
        <dbReference type="ARBA" id="ARBA00023136"/>
    </source>
</evidence>